<name>A0A368HFQ7_9GAMM</name>
<dbReference type="InterPro" id="IPR038454">
    <property type="entry name" value="DnaA_N_sf"/>
</dbReference>
<dbReference type="InterPro" id="IPR024633">
    <property type="entry name" value="DnaA_N_dom"/>
</dbReference>
<dbReference type="Proteomes" id="UP000253250">
    <property type="component" value="Unassembled WGS sequence"/>
</dbReference>
<evidence type="ECO:0000313" key="3">
    <source>
        <dbReference type="Proteomes" id="UP000253250"/>
    </source>
</evidence>
<evidence type="ECO:0000259" key="1">
    <source>
        <dbReference type="Pfam" id="PF11638"/>
    </source>
</evidence>
<feature type="non-terminal residue" evidence="2">
    <location>
        <position position="40"/>
    </location>
</feature>
<proteinExistence type="predicted"/>
<gene>
    <name evidence="2" type="ORF">C4900_15515</name>
</gene>
<evidence type="ECO:0000313" key="2">
    <source>
        <dbReference type="EMBL" id="RCN57274.1"/>
    </source>
</evidence>
<dbReference type="AlphaFoldDB" id="A0A368HFQ7"/>
<feature type="domain" description="DnaA N-terminal" evidence="1">
    <location>
        <begin position="5"/>
        <end position="32"/>
    </location>
</feature>
<organism evidence="2 3">
    <name type="scientific">Acidiferrobacter thiooxydans</name>
    <dbReference type="NCBI Taxonomy" id="163359"/>
    <lineage>
        <taxon>Bacteria</taxon>
        <taxon>Pseudomonadati</taxon>
        <taxon>Pseudomonadota</taxon>
        <taxon>Gammaproteobacteria</taxon>
        <taxon>Acidiferrobacterales</taxon>
        <taxon>Acidiferrobacteraceae</taxon>
        <taxon>Acidiferrobacter</taxon>
    </lineage>
</organism>
<dbReference type="Pfam" id="PF11638">
    <property type="entry name" value="DnaA_N"/>
    <property type="match status" value="1"/>
</dbReference>
<protein>
    <recommendedName>
        <fullName evidence="1">DnaA N-terminal domain-containing protein</fullName>
    </recommendedName>
</protein>
<dbReference type="Gene3D" id="3.30.300.180">
    <property type="match status" value="1"/>
</dbReference>
<keyword evidence="3" id="KW-1185">Reference proteome</keyword>
<sequence>MSQPTIWKKCLDRLEEELSAQQFNTWIRPLQAEWDKNCLR</sequence>
<dbReference type="EMBL" id="PSYR01000002">
    <property type="protein sequence ID" value="RCN57274.1"/>
    <property type="molecule type" value="Genomic_DNA"/>
</dbReference>
<comment type="caution">
    <text evidence="2">The sequence shown here is derived from an EMBL/GenBank/DDBJ whole genome shotgun (WGS) entry which is preliminary data.</text>
</comment>
<accession>A0A368HFQ7</accession>
<reference evidence="2 3" key="1">
    <citation type="submission" date="2018-02" db="EMBL/GenBank/DDBJ databases">
        <title>Insights into the biology of acidophilic members of the Acidiferrobacteraceae family derived from comparative genomic analyses.</title>
        <authorList>
            <person name="Issotta F."/>
            <person name="Thyssen C."/>
            <person name="Mena C."/>
            <person name="Moya A."/>
            <person name="Bellenberg S."/>
            <person name="Sproer C."/>
            <person name="Covarrubias P.C."/>
            <person name="Sand W."/>
            <person name="Quatrini R."/>
            <person name="Vera M."/>
        </authorList>
    </citation>
    <scope>NUCLEOTIDE SEQUENCE [LARGE SCALE GENOMIC DNA]</scope>
    <source>
        <strain evidence="3">m-1</strain>
    </source>
</reference>